<dbReference type="PANTHER" id="PTHR12011">
    <property type="entry name" value="ADHESION G-PROTEIN COUPLED RECEPTOR"/>
    <property type="match status" value="1"/>
</dbReference>
<keyword evidence="5 17" id="KW-0812">Transmembrane</keyword>
<dbReference type="Gene3D" id="2.60.220.50">
    <property type="match status" value="1"/>
</dbReference>
<feature type="domain" description="GAIN-B" evidence="18">
    <location>
        <begin position="266"/>
        <end position="426"/>
    </location>
</feature>
<evidence type="ECO:0000313" key="21">
    <source>
        <dbReference type="Proteomes" id="UP000034805"/>
    </source>
</evidence>
<dbReference type="InterPro" id="IPR046338">
    <property type="entry name" value="GAIN_dom_sf"/>
</dbReference>
<organism evidence="20 21">
    <name type="scientific">Scleropages formosus</name>
    <name type="common">Asian bonytongue</name>
    <name type="synonym">Osteoglossum formosum</name>
    <dbReference type="NCBI Taxonomy" id="113540"/>
    <lineage>
        <taxon>Eukaryota</taxon>
        <taxon>Metazoa</taxon>
        <taxon>Chordata</taxon>
        <taxon>Craniata</taxon>
        <taxon>Vertebrata</taxon>
        <taxon>Euteleostomi</taxon>
        <taxon>Actinopterygii</taxon>
        <taxon>Neopterygii</taxon>
        <taxon>Teleostei</taxon>
        <taxon>Osteoglossocephala</taxon>
        <taxon>Osteoglossomorpha</taxon>
        <taxon>Osteoglossiformes</taxon>
        <taxon>Osteoglossidae</taxon>
        <taxon>Scleropages</taxon>
    </lineage>
</organism>
<dbReference type="FunFam" id="1.20.1070.10:FF:000043">
    <property type="entry name" value="adhesion G-protein coupled receptor G2 isoform X1"/>
    <property type="match status" value="1"/>
</dbReference>
<dbReference type="GO" id="GO:0007189">
    <property type="term" value="P:adenylate cyclase-activating G protein-coupled receptor signaling pathway"/>
    <property type="evidence" value="ECO:0007669"/>
    <property type="project" value="TreeGrafter"/>
</dbReference>
<evidence type="ECO:0000259" key="19">
    <source>
        <dbReference type="PROSITE" id="PS50261"/>
    </source>
</evidence>
<keyword evidence="3" id="KW-1003">Cell membrane</keyword>
<dbReference type="InterPro" id="IPR058857">
    <property type="entry name" value="GAIN_ADGRG2/6"/>
</dbReference>
<keyword evidence="12" id="KW-0325">Glycoprotein</keyword>
<gene>
    <name evidence="20" type="ORF">Z043_120357</name>
</gene>
<evidence type="ECO:0000256" key="7">
    <source>
        <dbReference type="ARBA" id="ARBA00022989"/>
    </source>
</evidence>
<dbReference type="FunFam" id="2.60.220.50:FF:000003">
    <property type="entry name" value="adhesion G-protein coupled receptor G2 isoform X2"/>
    <property type="match status" value="1"/>
</dbReference>
<evidence type="ECO:0000256" key="1">
    <source>
        <dbReference type="ARBA" id="ARBA00004424"/>
    </source>
</evidence>
<dbReference type="InterPro" id="IPR057244">
    <property type="entry name" value="GAIN_B"/>
</dbReference>
<evidence type="ECO:0000256" key="15">
    <source>
        <dbReference type="ARBA" id="ARBA00083924"/>
    </source>
</evidence>
<feature type="transmembrane region" description="Helical" evidence="17">
    <location>
        <begin position="668"/>
        <end position="691"/>
    </location>
</feature>
<keyword evidence="11" id="KW-0675">Receptor</keyword>
<feature type="domain" description="G-protein coupled receptors family 2 profile 2" evidence="19">
    <location>
        <begin position="436"/>
        <end position="692"/>
    </location>
</feature>
<feature type="transmembrane region" description="Helical" evidence="17">
    <location>
        <begin position="643"/>
        <end position="662"/>
    </location>
</feature>
<dbReference type="EMBL" id="JARO02009523">
    <property type="protein sequence ID" value="KPP61537.1"/>
    <property type="molecule type" value="Genomic_DNA"/>
</dbReference>
<evidence type="ECO:0000256" key="6">
    <source>
        <dbReference type="ARBA" id="ARBA00022729"/>
    </source>
</evidence>
<keyword evidence="10" id="KW-1015">Disulfide bond</keyword>
<proteinExistence type="inferred from homology"/>
<evidence type="ECO:0000256" key="9">
    <source>
        <dbReference type="ARBA" id="ARBA00023136"/>
    </source>
</evidence>
<feature type="transmembrane region" description="Helical" evidence="17">
    <location>
        <begin position="473"/>
        <end position="493"/>
    </location>
</feature>
<dbReference type="InterPro" id="IPR017981">
    <property type="entry name" value="GPCR_2-like_7TM"/>
</dbReference>
<keyword evidence="8" id="KW-0297">G-protein coupled receptor</keyword>
<evidence type="ECO:0000256" key="16">
    <source>
        <dbReference type="ARBA" id="ARBA00093560"/>
    </source>
</evidence>
<dbReference type="GO" id="GO:0004930">
    <property type="term" value="F:G protein-coupled receptor activity"/>
    <property type="evidence" value="ECO:0007669"/>
    <property type="project" value="UniProtKB-KW"/>
</dbReference>
<keyword evidence="6" id="KW-0732">Signal</keyword>
<feature type="transmembrane region" description="Helical" evidence="17">
    <location>
        <begin position="543"/>
        <end position="565"/>
    </location>
</feature>
<dbReference type="PRINTS" id="PR00249">
    <property type="entry name" value="GPCRSECRETIN"/>
</dbReference>
<dbReference type="PROSITE" id="PS50221">
    <property type="entry name" value="GAIN_B"/>
    <property type="match status" value="1"/>
</dbReference>
<name>A0A0N8JWP8_SCLFO</name>
<dbReference type="Pfam" id="PF26574">
    <property type="entry name" value="GAIN_ADGRG2"/>
    <property type="match status" value="1"/>
</dbReference>
<dbReference type="SMART" id="SM00303">
    <property type="entry name" value="GPS"/>
    <property type="match status" value="1"/>
</dbReference>
<dbReference type="Proteomes" id="UP000034805">
    <property type="component" value="Unassembled WGS sequence"/>
</dbReference>
<dbReference type="SUPFAM" id="SSF81321">
    <property type="entry name" value="Family A G protein-coupled receptor-like"/>
    <property type="match status" value="1"/>
</dbReference>
<feature type="transmembrane region" description="Helical" evidence="17">
    <location>
        <begin position="499"/>
        <end position="523"/>
    </location>
</feature>
<dbReference type="GO" id="GO:0007166">
    <property type="term" value="P:cell surface receptor signaling pathway"/>
    <property type="evidence" value="ECO:0007669"/>
    <property type="project" value="InterPro"/>
</dbReference>
<evidence type="ECO:0000256" key="8">
    <source>
        <dbReference type="ARBA" id="ARBA00023040"/>
    </source>
</evidence>
<comment type="subunit">
    <text evidence="16">Heterodimer of 2 chains generated by proteolytic processing; the large extracellular N-terminal fragment and the membrane-bound C-terminal fragment predominantly remain associated and non-covalently linked. Interacts with CFTR.</text>
</comment>
<keyword evidence="4" id="KW-0597">Phosphoprotein</keyword>
<keyword evidence="13" id="KW-0807">Transducer</keyword>
<dbReference type="InterPro" id="IPR000832">
    <property type="entry name" value="GPCR_2_secretin-like"/>
</dbReference>
<dbReference type="InterPro" id="IPR017983">
    <property type="entry name" value="GPCR_2_secretin-like_CS"/>
</dbReference>
<dbReference type="AlphaFoldDB" id="A0A0N8JWP8"/>
<dbReference type="Pfam" id="PF00002">
    <property type="entry name" value="7tm_2"/>
    <property type="match status" value="1"/>
</dbReference>
<comment type="caution">
    <text evidence="20">The sequence shown here is derived from an EMBL/GenBank/DDBJ whole genome shotgun (WGS) entry which is preliminary data.</text>
</comment>
<sequence>MTQSNTTTLPSNATQYNTTALPSNVTQSNTTALPSNMTQCNTTALPSNTTQYNTTSLPSKPRLGNGTAFTLKRTQGNVIAFPSMNATDFYTTNALSNAKTNQTTMNTTAGTVASNTTSVITSTTTATNSRRLPVRPAEMPTNIASEHSTASSTPVMSLEEHAICLLNKTRELPAVNSTLMGQWVSQLEGLLSGPNISLTLGSTAISIVSNLLHANTAVLAPFSTRIIRIVDTVGLKLVLEDKMEMVSAELLALAVTRVNGFSFQETSFSISDPSSLQISVRNGPRSRGSALFLGSITLPPSLTDGLTSQEQMLASRVQFSFYQNSTVFQDRGLGNRKLNSGVLGTSVANLSISGLKEDVVITLKNREPVMGNFVTTCVFWDFGYNDGTGGWNPTGCHVQDTTYNVTVCSCNHLTSFTVLLDFSRGGITNVLQATVLAYITYIGCGISAVFLSVTLLTYLGFEKLRKDIPSKILIQLCLALLLLNLVFLLDPWLALYPSATGLCICTAFFLHYFLLVSFTWMGLEAFHMYLALVKVFNTYVSRYMLKFSLVGWGVPLVVVIIVIAINKDNYGQISYGKYRDGSTDDFCWLKNDIAFYVAVVAYFCLVFLLNMAIFVVVLVQLCRIKQQNPHDSQHRNVLQDLRSVASLTFLLGLTWGFAFFAWGPVNLAFMYLFSIFNSLQGFFIFVFHCAVKKSVRRQWRAYLCCGSLRLLENSESPFDDSTIMFPDDQHENVSRQRMRTSE</sequence>
<evidence type="ECO:0000256" key="17">
    <source>
        <dbReference type="SAM" id="Phobius"/>
    </source>
</evidence>
<evidence type="ECO:0000256" key="14">
    <source>
        <dbReference type="ARBA" id="ARBA00069918"/>
    </source>
</evidence>
<dbReference type="InterPro" id="IPR000203">
    <property type="entry name" value="GPS"/>
</dbReference>
<dbReference type="Pfam" id="PF01825">
    <property type="entry name" value="GPS"/>
    <property type="match status" value="1"/>
</dbReference>
<accession>A0A0N8JWP8</accession>
<feature type="transmembrane region" description="Helical" evidence="17">
    <location>
        <begin position="438"/>
        <end position="461"/>
    </location>
</feature>
<evidence type="ECO:0000256" key="4">
    <source>
        <dbReference type="ARBA" id="ARBA00022553"/>
    </source>
</evidence>
<dbReference type="Gene3D" id="1.20.1070.10">
    <property type="entry name" value="Rhodopsin 7-helix transmembrane proteins"/>
    <property type="match status" value="1"/>
</dbReference>
<evidence type="ECO:0000256" key="12">
    <source>
        <dbReference type="ARBA" id="ARBA00023180"/>
    </source>
</evidence>
<feature type="transmembrane region" description="Helical" evidence="17">
    <location>
        <begin position="593"/>
        <end position="622"/>
    </location>
</feature>
<evidence type="ECO:0000256" key="10">
    <source>
        <dbReference type="ARBA" id="ARBA00023157"/>
    </source>
</evidence>
<evidence type="ECO:0000313" key="20">
    <source>
        <dbReference type="EMBL" id="KPP61537.1"/>
    </source>
</evidence>
<evidence type="ECO:0000256" key="11">
    <source>
        <dbReference type="ARBA" id="ARBA00023170"/>
    </source>
</evidence>
<comment type="subcellular location">
    <subcellularLocation>
        <location evidence="1">Apical cell membrane</location>
        <topology evidence="1">Multi-pass membrane protein</topology>
    </subcellularLocation>
</comment>
<dbReference type="GO" id="GO:0016324">
    <property type="term" value="C:apical plasma membrane"/>
    <property type="evidence" value="ECO:0007669"/>
    <property type="project" value="UniProtKB-SubCell"/>
</dbReference>
<dbReference type="PANTHER" id="PTHR12011:SF264">
    <property type="entry name" value="ADHESION G-PROTEIN COUPLED RECEPTOR G2"/>
    <property type="match status" value="1"/>
</dbReference>
<evidence type="ECO:0000256" key="2">
    <source>
        <dbReference type="ARBA" id="ARBA00007343"/>
    </source>
</evidence>
<dbReference type="PROSITE" id="PS50261">
    <property type="entry name" value="G_PROTEIN_RECEP_F2_4"/>
    <property type="match status" value="1"/>
</dbReference>
<evidence type="ECO:0000256" key="3">
    <source>
        <dbReference type="ARBA" id="ARBA00022475"/>
    </source>
</evidence>
<keyword evidence="7 17" id="KW-1133">Transmembrane helix</keyword>
<dbReference type="STRING" id="113540.ENSSFOP00015027163"/>
<evidence type="ECO:0000259" key="18">
    <source>
        <dbReference type="PROSITE" id="PS50221"/>
    </source>
</evidence>
<reference evidence="20 21" key="1">
    <citation type="submission" date="2015-08" db="EMBL/GenBank/DDBJ databases">
        <title>The genome of the Asian arowana (Scleropages formosus).</title>
        <authorList>
            <person name="Tan M.H."/>
            <person name="Gan H.M."/>
            <person name="Croft L.J."/>
            <person name="Austin C.M."/>
        </authorList>
    </citation>
    <scope>NUCLEOTIDE SEQUENCE [LARGE SCALE GENOMIC DNA]</scope>
    <source>
        <strain evidence="20">Aro1</strain>
    </source>
</reference>
<protein>
    <recommendedName>
        <fullName evidence="14">Adhesion G-protein coupled receptor G2</fullName>
    </recommendedName>
    <alternativeName>
        <fullName evidence="15">G-protein coupled receptor 64</fullName>
    </alternativeName>
</protein>
<evidence type="ECO:0000256" key="5">
    <source>
        <dbReference type="ARBA" id="ARBA00022692"/>
    </source>
</evidence>
<dbReference type="PROSITE" id="PS00650">
    <property type="entry name" value="G_PROTEIN_RECEP_F2_2"/>
    <property type="match status" value="1"/>
</dbReference>
<comment type="similarity">
    <text evidence="2">Belongs to the G-protein coupled receptor 2 family. Adhesion G-protein coupled receptor (ADGR) subfamily.</text>
</comment>
<evidence type="ECO:0000256" key="13">
    <source>
        <dbReference type="ARBA" id="ARBA00023224"/>
    </source>
</evidence>
<keyword evidence="9 17" id="KW-0472">Membrane</keyword>